<name>A0A072NDS1_SCHAZ</name>
<dbReference type="PANTHER" id="PTHR41317">
    <property type="entry name" value="PD-(D_E)XK NUCLEASE FAMILY TRANSPOSASE"/>
    <property type="match status" value="1"/>
</dbReference>
<dbReference type="RefSeq" id="WP_152551310.1">
    <property type="nucleotide sequence ID" value="NZ_JJRY01000048.1"/>
</dbReference>
<dbReference type="Pfam" id="PF12784">
    <property type="entry name" value="PDDEXK_2"/>
    <property type="match status" value="1"/>
</dbReference>
<dbReference type="NCBIfam" id="TIGR01784">
    <property type="entry name" value="T_den_put_tspse"/>
    <property type="match status" value="1"/>
</dbReference>
<gene>
    <name evidence="1" type="ORF">M670_04996</name>
</gene>
<evidence type="ECO:0008006" key="3">
    <source>
        <dbReference type="Google" id="ProtNLM"/>
    </source>
</evidence>
<proteinExistence type="predicted"/>
<evidence type="ECO:0000313" key="1">
    <source>
        <dbReference type="EMBL" id="KEF35834.1"/>
    </source>
</evidence>
<protein>
    <recommendedName>
        <fullName evidence="3">Transposase, YhgA</fullName>
    </recommendedName>
</protein>
<reference evidence="1 2" key="1">
    <citation type="submission" date="2014-04" db="EMBL/GenBank/DDBJ databases">
        <title>Draft genome sequence of Bacillus azotoformans MEV2011, a (co-) denitrifying strain unable to grow in the presence of oxygen.</title>
        <authorList>
            <person name="Nielsen M."/>
            <person name="Schreiber L."/>
            <person name="Finster K."/>
            <person name="Schramm A."/>
        </authorList>
    </citation>
    <scope>NUCLEOTIDE SEQUENCE [LARGE SCALE GENOMIC DNA]</scope>
    <source>
        <strain evidence="1 2">MEV2011</strain>
    </source>
</reference>
<dbReference type="OrthoDB" id="1097360at2"/>
<sequence length="203" mass="24097">MKIGKSPNHFQWLRPKNDFIFKLLLGSEDKTSRELLIYFLNDLFQVPKNQSLSNVHLQNPHLNKQHLSDKASILDIRAQIPGTGVINIEMQVENQYNMDKRTLFYCAKVIADQLDEGENYKKLRKTTTINLLDFNYFNHPTYHSIYHLTEKKTGTSYPDILQLHFIEMKRFKKLHRNGKINPDDRLAKWIEFFANEDDSQWKI</sequence>
<evidence type="ECO:0000313" key="2">
    <source>
        <dbReference type="Proteomes" id="UP000027936"/>
    </source>
</evidence>
<accession>A0A072NDS1</accession>
<organism evidence="1 2">
    <name type="scientific">Schinkia azotoformans MEV2011</name>
    <dbReference type="NCBI Taxonomy" id="1348973"/>
    <lineage>
        <taxon>Bacteria</taxon>
        <taxon>Bacillati</taxon>
        <taxon>Bacillota</taxon>
        <taxon>Bacilli</taxon>
        <taxon>Bacillales</taxon>
        <taxon>Bacillaceae</taxon>
        <taxon>Calidifontibacillus/Schinkia group</taxon>
        <taxon>Schinkia</taxon>
    </lineage>
</organism>
<dbReference type="Proteomes" id="UP000027936">
    <property type="component" value="Unassembled WGS sequence"/>
</dbReference>
<dbReference type="InterPro" id="IPR010106">
    <property type="entry name" value="RpnA"/>
</dbReference>
<dbReference type="AlphaFoldDB" id="A0A072NDS1"/>
<dbReference type="PANTHER" id="PTHR41317:SF1">
    <property type="entry name" value="PD-(D_E)XK NUCLEASE FAMILY TRANSPOSASE"/>
    <property type="match status" value="1"/>
</dbReference>
<comment type="caution">
    <text evidence="1">The sequence shown here is derived from an EMBL/GenBank/DDBJ whole genome shotgun (WGS) entry which is preliminary data.</text>
</comment>
<dbReference type="EMBL" id="JJRY01000048">
    <property type="protein sequence ID" value="KEF35834.1"/>
    <property type="molecule type" value="Genomic_DNA"/>
</dbReference>
<feature type="non-terminal residue" evidence="1">
    <location>
        <position position="203"/>
    </location>
</feature>